<organism evidence="1 2">
    <name type="scientific">Bauhinia variegata</name>
    <name type="common">Purple orchid tree</name>
    <name type="synonym">Phanera variegata</name>
    <dbReference type="NCBI Taxonomy" id="167791"/>
    <lineage>
        <taxon>Eukaryota</taxon>
        <taxon>Viridiplantae</taxon>
        <taxon>Streptophyta</taxon>
        <taxon>Embryophyta</taxon>
        <taxon>Tracheophyta</taxon>
        <taxon>Spermatophyta</taxon>
        <taxon>Magnoliopsida</taxon>
        <taxon>eudicotyledons</taxon>
        <taxon>Gunneridae</taxon>
        <taxon>Pentapetalae</taxon>
        <taxon>rosids</taxon>
        <taxon>fabids</taxon>
        <taxon>Fabales</taxon>
        <taxon>Fabaceae</taxon>
        <taxon>Cercidoideae</taxon>
        <taxon>Cercideae</taxon>
        <taxon>Bauhiniinae</taxon>
        <taxon>Bauhinia</taxon>
    </lineage>
</organism>
<sequence>MAEGQSLEQNIVAELSNKIDVTSKPINIRISEASPISLHFSNTSNAEGDFLSGFDLNKPPKEFFEVIEKKIQVIDNTSNDSEFPTRSSSSPLTIPEFVDEQPEALETEIHFRTSEDTKKLKTTVESSDQEGPKTEEIGIATQSIYLEPRNPSPEPLVLLQSPSPQDNQSVQGCEAQADQNDCSKSGQLLTPKQKVSPISSLNFIEIIKEPAKEFDGVLDLKIPTIATSNHLEFSPRTSPSTLAIPLHTTCSPSTIKETMEASDEEDPKSVEIEIATVLSDLEPRNLSLGSFILQKNPSLQGRTRVSQTKNYTGEDVKEDLINPREFNDVDLIGLLQSIEEDSNTQAPMPSFSKTAAKNLTAEDNLVAEALADLQVFLKVPLKDIASSKAASLSLENALNFLSCHSFEDGAVSYELKDAIDSLHQDFPSILSSFTQASATIDRFTALEGKEKSLKEELPRLKESVVTLITKIFKTEQKEASLAEQISRLQVELNDT</sequence>
<gene>
    <name evidence="1" type="ORF">L6164_001036</name>
</gene>
<evidence type="ECO:0000313" key="2">
    <source>
        <dbReference type="Proteomes" id="UP000828941"/>
    </source>
</evidence>
<name>A0ACB9QAI4_BAUVA</name>
<comment type="caution">
    <text evidence="1">The sequence shown here is derived from an EMBL/GenBank/DDBJ whole genome shotgun (WGS) entry which is preliminary data.</text>
</comment>
<evidence type="ECO:0000313" key="1">
    <source>
        <dbReference type="EMBL" id="KAI4357062.1"/>
    </source>
</evidence>
<proteinExistence type="predicted"/>
<dbReference type="EMBL" id="CM039426">
    <property type="protein sequence ID" value="KAI4357062.1"/>
    <property type="molecule type" value="Genomic_DNA"/>
</dbReference>
<protein>
    <submittedName>
        <fullName evidence="1">Uncharacterized protein</fullName>
    </submittedName>
</protein>
<accession>A0ACB9QAI4</accession>
<keyword evidence="2" id="KW-1185">Reference proteome</keyword>
<reference evidence="1 2" key="1">
    <citation type="journal article" date="2022" name="DNA Res.">
        <title>Chromosomal-level genome assembly of the orchid tree Bauhinia variegata (Leguminosae; Cercidoideae) supports the allotetraploid origin hypothesis of Bauhinia.</title>
        <authorList>
            <person name="Zhong Y."/>
            <person name="Chen Y."/>
            <person name="Zheng D."/>
            <person name="Pang J."/>
            <person name="Liu Y."/>
            <person name="Luo S."/>
            <person name="Meng S."/>
            <person name="Qian L."/>
            <person name="Wei D."/>
            <person name="Dai S."/>
            <person name="Zhou R."/>
        </authorList>
    </citation>
    <scope>NUCLEOTIDE SEQUENCE [LARGE SCALE GENOMIC DNA]</scope>
    <source>
        <strain evidence="1">BV-YZ2020</strain>
    </source>
</reference>
<dbReference type="Proteomes" id="UP000828941">
    <property type="component" value="Chromosome 1"/>
</dbReference>